<feature type="modified residue" description="4-aspartylphosphate" evidence="2">
    <location>
        <position position="54"/>
    </location>
</feature>
<protein>
    <submittedName>
        <fullName evidence="4">Response regulator</fullName>
    </submittedName>
</protein>
<proteinExistence type="predicted"/>
<accession>A0ABU9TRK9</accession>
<name>A0ABU9TRK9_9GAMM</name>
<feature type="domain" description="Response regulatory" evidence="3">
    <location>
        <begin position="3"/>
        <end position="120"/>
    </location>
</feature>
<evidence type="ECO:0000256" key="1">
    <source>
        <dbReference type="ARBA" id="ARBA00022553"/>
    </source>
</evidence>
<dbReference type="RefSeq" id="WP_339889922.1">
    <property type="nucleotide sequence ID" value="NZ_CAXBCE010000001.1"/>
</dbReference>
<keyword evidence="5" id="KW-1185">Reference proteome</keyword>
<dbReference type="PANTHER" id="PTHR44591:SF3">
    <property type="entry name" value="RESPONSE REGULATORY DOMAIN-CONTAINING PROTEIN"/>
    <property type="match status" value="1"/>
</dbReference>
<dbReference type="Pfam" id="PF00072">
    <property type="entry name" value="Response_reg"/>
    <property type="match status" value="1"/>
</dbReference>
<dbReference type="InterPro" id="IPR001789">
    <property type="entry name" value="Sig_transdc_resp-reg_receiver"/>
</dbReference>
<dbReference type="InterPro" id="IPR050595">
    <property type="entry name" value="Bact_response_regulator"/>
</dbReference>
<dbReference type="SUPFAM" id="SSF52172">
    <property type="entry name" value="CheY-like"/>
    <property type="match status" value="1"/>
</dbReference>
<dbReference type="PROSITE" id="PS50110">
    <property type="entry name" value="RESPONSE_REGULATORY"/>
    <property type="match status" value="1"/>
</dbReference>
<dbReference type="InterPro" id="IPR011006">
    <property type="entry name" value="CheY-like_superfamily"/>
</dbReference>
<dbReference type="EMBL" id="JBBMRA010000006">
    <property type="protein sequence ID" value="MEM5536353.1"/>
    <property type="molecule type" value="Genomic_DNA"/>
</dbReference>
<evidence type="ECO:0000313" key="4">
    <source>
        <dbReference type="EMBL" id="MEM5536353.1"/>
    </source>
</evidence>
<gene>
    <name evidence="4" type="ORF">WNY58_08115</name>
</gene>
<dbReference type="Proteomes" id="UP001449225">
    <property type="component" value="Unassembled WGS sequence"/>
</dbReference>
<evidence type="ECO:0000259" key="3">
    <source>
        <dbReference type="PROSITE" id="PS50110"/>
    </source>
</evidence>
<evidence type="ECO:0000313" key="5">
    <source>
        <dbReference type="Proteomes" id="UP001449225"/>
    </source>
</evidence>
<evidence type="ECO:0000256" key="2">
    <source>
        <dbReference type="PROSITE-ProRule" id="PRU00169"/>
    </source>
</evidence>
<sequence>MRKIIILDDEVMMLSSLERRIKSENLAYEPHCFSSIKLALAELDKGDCYAFITDVKMPHLTGDQVVNYISKKYPEQPCIVITGQAEKREIRHIMDAGNVKEVIWKPIDFEKLVTALDNIAVTE</sequence>
<dbReference type="Gene3D" id="3.40.50.2300">
    <property type="match status" value="1"/>
</dbReference>
<comment type="caution">
    <text evidence="4">The sequence shown here is derived from an EMBL/GenBank/DDBJ whole genome shotgun (WGS) entry which is preliminary data.</text>
</comment>
<keyword evidence="1 2" id="KW-0597">Phosphoprotein</keyword>
<organism evidence="4 5">
    <name type="scientific">Neptuniibacter pectenicola</name>
    <dbReference type="NCBI Taxonomy" id="1806669"/>
    <lineage>
        <taxon>Bacteria</taxon>
        <taxon>Pseudomonadati</taxon>
        <taxon>Pseudomonadota</taxon>
        <taxon>Gammaproteobacteria</taxon>
        <taxon>Oceanospirillales</taxon>
        <taxon>Oceanospirillaceae</taxon>
        <taxon>Neptuniibacter</taxon>
    </lineage>
</organism>
<dbReference type="SMART" id="SM00448">
    <property type="entry name" value="REC"/>
    <property type="match status" value="1"/>
</dbReference>
<dbReference type="PANTHER" id="PTHR44591">
    <property type="entry name" value="STRESS RESPONSE REGULATOR PROTEIN 1"/>
    <property type="match status" value="1"/>
</dbReference>
<reference evidence="4 5" key="1">
    <citation type="submission" date="2024-03" db="EMBL/GenBank/DDBJ databases">
        <title>Community enrichment and isolation of bacterial strains for fucoidan degradation.</title>
        <authorList>
            <person name="Sichert A."/>
        </authorList>
    </citation>
    <scope>NUCLEOTIDE SEQUENCE [LARGE SCALE GENOMIC DNA]</scope>
    <source>
        <strain evidence="4 5">AS76</strain>
    </source>
</reference>